<dbReference type="AlphaFoldDB" id="A0A8J2SF12"/>
<gene>
    <name evidence="1" type="ORF">PECAL_2P25180</name>
</gene>
<evidence type="ECO:0000313" key="1">
    <source>
        <dbReference type="EMBL" id="CAH0369396.1"/>
    </source>
</evidence>
<dbReference type="SUPFAM" id="SSF56300">
    <property type="entry name" value="Metallo-dependent phosphatases"/>
    <property type="match status" value="1"/>
</dbReference>
<evidence type="ECO:0008006" key="3">
    <source>
        <dbReference type="Google" id="ProtNLM"/>
    </source>
</evidence>
<proteinExistence type="predicted"/>
<accession>A0A8J2SF12</accession>
<sequence length="529" mass="57494">MDKETAEALTRTKALYDAAAVLETQHWWRTLCMASLAAALAPPPPVRIGYVTDIEGNLDYFRRYVRASGVLRFDDDAETELRFADDGCRFVFGGDAVDKGDGDVRLCRMLADLSDRYGRDRVALLVGNRDLNKLRFTAELSPEALATPPEAVPGPHWDDAAPRLADYLKSKSLDDSRANRLRWMLEHTLGCPGTFEFRRAELKQLRNGADVTDDDVVDSCVGEVLPGGALRAYLERASVAARFGSTLFVHGAVDAQTAGFVPDKNTRFRVGRHGDAGFPPTKSFMGERDVDAWVRDLNALLAWGLEDHLARPTFAADGSRGGDCLLALQNRCAVWGRSVVSNCYADGGNVDSRSAMTRRARIWAAVREGASTGAYDARAFEASTKYTSDARDPAVHAWLRRSGVKRVVVGHRPVGDSPALLRAAAGGVEVVMADTSFADVAAPDKRGASLVVATFEGDDLERTATRIVGSRADGASYEVRVPAPGDDADADDVLGTVDADGWWCKARCEDGFLFSRGDGRKVEYDLRPP</sequence>
<dbReference type="EMBL" id="CAKKNE010000002">
    <property type="protein sequence ID" value="CAH0369396.1"/>
    <property type="molecule type" value="Genomic_DNA"/>
</dbReference>
<dbReference type="OrthoDB" id="426586at2759"/>
<dbReference type="PANTHER" id="PTHR42254:SF1">
    <property type="entry name" value="CALCINEURIN-LIKE PHOSPHOESTERASE DOMAIN-CONTAINING PROTEIN"/>
    <property type="match status" value="1"/>
</dbReference>
<reference evidence="1" key="1">
    <citation type="submission" date="2021-11" db="EMBL/GenBank/DDBJ databases">
        <authorList>
            <consortium name="Genoscope - CEA"/>
            <person name="William W."/>
        </authorList>
    </citation>
    <scope>NUCLEOTIDE SEQUENCE</scope>
</reference>
<evidence type="ECO:0000313" key="2">
    <source>
        <dbReference type="Proteomes" id="UP000789595"/>
    </source>
</evidence>
<protein>
    <recommendedName>
        <fullName evidence="3">Calcineurin-like phosphoesterase domain-containing protein</fullName>
    </recommendedName>
</protein>
<dbReference type="InterPro" id="IPR029052">
    <property type="entry name" value="Metallo-depent_PP-like"/>
</dbReference>
<organism evidence="1 2">
    <name type="scientific">Pelagomonas calceolata</name>
    <dbReference type="NCBI Taxonomy" id="35677"/>
    <lineage>
        <taxon>Eukaryota</taxon>
        <taxon>Sar</taxon>
        <taxon>Stramenopiles</taxon>
        <taxon>Ochrophyta</taxon>
        <taxon>Pelagophyceae</taxon>
        <taxon>Pelagomonadales</taxon>
        <taxon>Pelagomonadaceae</taxon>
        <taxon>Pelagomonas</taxon>
    </lineage>
</organism>
<keyword evidence="2" id="KW-1185">Reference proteome</keyword>
<name>A0A8J2SF12_9STRA</name>
<dbReference type="Gene3D" id="3.60.21.10">
    <property type="match status" value="1"/>
</dbReference>
<dbReference type="PANTHER" id="PTHR42254">
    <property type="entry name" value="METALLOPHOS DOMAIN-CONTAINING PROTEIN"/>
    <property type="match status" value="1"/>
</dbReference>
<comment type="caution">
    <text evidence="1">The sequence shown here is derived from an EMBL/GenBank/DDBJ whole genome shotgun (WGS) entry which is preliminary data.</text>
</comment>
<dbReference type="Proteomes" id="UP000789595">
    <property type="component" value="Unassembled WGS sequence"/>
</dbReference>